<proteinExistence type="predicted"/>
<evidence type="ECO:0000313" key="3">
    <source>
        <dbReference type="Proteomes" id="UP001458880"/>
    </source>
</evidence>
<sequence>MVITPGKAVKGVGLDTKRTFAEQFNKTTEKTEKTTKALTKLMPDIIINSSQPSACLAINSKAGEQKDMQRIKTITTKGVVVIVRLFPIELLIEERIKTITTKGVVVIVRLFPIELLIEERKRRYEANQKRSPGQHARRSGTLIPMQGGRVG</sequence>
<dbReference type="Proteomes" id="UP001458880">
    <property type="component" value="Unassembled WGS sequence"/>
</dbReference>
<reference evidence="2 3" key="1">
    <citation type="journal article" date="2024" name="BMC Genomics">
        <title>De novo assembly and annotation of Popillia japonica's genome with initial clues to its potential as an invasive pest.</title>
        <authorList>
            <person name="Cucini C."/>
            <person name="Boschi S."/>
            <person name="Funari R."/>
            <person name="Cardaioli E."/>
            <person name="Iannotti N."/>
            <person name="Marturano G."/>
            <person name="Paoli F."/>
            <person name="Bruttini M."/>
            <person name="Carapelli A."/>
            <person name="Frati F."/>
            <person name="Nardi F."/>
        </authorList>
    </citation>
    <scope>NUCLEOTIDE SEQUENCE [LARGE SCALE GENOMIC DNA]</scope>
    <source>
        <strain evidence="2">DMR45628</strain>
    </source>
</reference>
<accession>A0AAW1J0K9</accession>
<evidence type="ECO:0000256" key="1">
    <source>
        <dbReference type="SAM" id="MobiDB-lite"/>
    </source>
</evidence>
<name>A0AAW1J0K9_POPJA</name>
<gene>
    <name evidence="2" type="ORF">QE152_g31524</name>
</gene>
<feature type="region of interest" description="Disordered" evidence="1">
    <location>
        <begin position="125"/>
        <end position="151"/>
    </location>
</feature>
<evidence type="ECO:0000313" key="2">
    <source>
        <dbReference type="EMBL" id="KAK9696520.1"/>
    </source>
</evidence>
<organism evidence="2 3">
    <name type="scientific">Popillia japonica</name>
    <name type="common">Japanese beetle</name>
    <dbReference type="NCBI Taxonomy" id="7064"/>
    <lineage>
        <taxon>Eukaryota</taxon>
        <taxon>Metazoa</taxon>
        <taxon>Ecdysozoa</taxon>
        <taxon>Arthropoda</taxon>
        <taxon>Hexapoda</taxon>
        <taxon>Insecta</taxon>
        <taxon>Pterygota</taxon>
        <taxon>Neoptera</taxon>
        <taxon>Endopterygota</taxon>
        <taxon>Coleoptera</taxon>
        <taxon>Polyphaga</taxon>
        <taxon>Scarabaeiformia</taxon>
        <taxon>Scarabaeidae</taxon>
        <taxon>Rutelinae</taxon>
        <taxon>Popillia</taxon>
    </lineage>
</organism>
<protein>
    <submittedName>
        <fullName evidence="2">Uncharacterized protein</fullName>
    </submittedName>
</protein>
<dbReference type="AlphaFoldDB" id="A0AAW1J0K9"/>
<keyword evidence="3" id="KW-1185">Reference proteome</keyword>
<comment type="caution">
    <text evidence="2">The sequence shown here is derived from an EMBL/GenBank/DDBJ whole genome shotgun (WGS) entry which is preliminary data.</text>
</comment>
<dbReference type="EMBL" id="JASPKY010000448">
    <property type="protein sequence ID" value="KAK9696520.1"/>
    <property type="molecule type" value="Genomic_DNA"/>
</dbReference>